<dbReference type="Pfam" id="PF21686">
    <property type="entry name" value="LigD_Prim-Pol"/>
    <property type="match status" value="1"/>
</dbReference>
<keyword evidence="9" id="KW-1185">Reference proteome</keyword>
<dbReference type="CDD" id="cd04865">
    <property type="entry name" value="LigD_Pol_like_2"/>
    <property type="match status" value="1"/>
</dbReference>
<dbReference type="PANTHER" id="PTHR42705">
    <property type="entry name" value="BIFUNCTIONAL NON-HOMOLOGOUS END JOINING PROTEIN LIGD"/>
    <property type="match status" value="1"/>
</dbReference>
<dbReference type="NCBIfam" id="NF006078">
    <property type="entry name" value="PRK08224.1"/>
    <property type="match status" value="1"/>
</dbReference>
<organism evidence="8 9">
    <name type="scientific">Terrabacter terrigena</name>
    <dbReference type="NCBI Taxonomy" id="574718"/>
    <lineage>
        <taxon>Bacteria</taxon>
        <taxon>Bacillati</taxon>
        <taxon>Actinomycetota</taxon>
        <taxon>Actinomycetes</taxon>
        <taxon>Micrococcales</taxon>
        <taxon>Intrasporangiaceae</taxon>
        <taxon>Terrabacter</taxon>
    </lineage>
</organism>
<evidence type="ECO:0000256" key="5">
    <source>
        <dbReference type="ARBA" id="ARBA00049990"/>
    </source>
</evidence>
<comment type="caution">
    <text evidence="8">The sequence shown here is derived from an EMBL/GenBank/DDBJ whole genome shotgun (WGS) entry which is preliminary data.</text>
</comment>
<evidence type="ECO:0000256" key="1">
    <source>
        <dbReference type="ARBA" id="ARBA00012727"/>
    </source>
</evidence>
<protein>
    <recommendedName>
        <fullName evidence="1">DNA ligase (ATP)</fullName>
        <ecNumber evidence="1">6.5.1.1</ecNumber>
    </recommendedName>
</protein>
<comment type="similarity">
    <text evidence="4">In the C-terminal section; belongs to the ATP-dependent DNA ligase family.</text>
</comment>
<dbReference type="CDD" id="cd07905">
    <property type="entry name" value="Adenylation_DNA_ligase_LigC"/>
    <property type="match status" value="1"/>
</dbReference>
<dbReference type="InterPro" id="IPR044119">
    <property type="entry name" value="Adenylation_LigC-like"/>
</dbReference>
<dbReference type="SUPFAM" id="SSF56091">
    <property type="entry name" value="DNA ligase/mRNA capping enzyme, catalytic domain"/>
    <property type="match status" value="1"/>
</dbReference>
<dbReference type="Gene3D" id="3.90.920.10">
    <property type="entry name" value="DNA primase, PRIM domain"/>
    <property type="match status" value="1"/>
</dbReference>
<dbReference type="EMBL" id="JBHTKH010000010">
    <property type="protein sequence ID" value="MFD1055716.1"/>
    <property type="molecule type" value="Genomic_DNA"/>
</dbReference>
<dbReference type="RefSeq" id="WP_386053743.1">
    <property type="nucleotide sequence ID" value="NZ_JBHTKH010000010.1"/>
</dbReference>
<dbReference type="InterPro" id="IPR012309">
    <property type="entry name" value="DNA_ligase_ATP-dep_C"/>
</dbReference>
<dbReference type="InterPro" id="IPR044117">
    <property type="entry name" value="OBF_LigC-like"/>
</dbReference>
<comment type="similarity">
    <text evidence="5">In the N-terminal section; belongs to the LigD polymerase family.</text>
</comment>
<dbReference type="GO" id="GO:0003910">
    <property type="term" value="F:DNA ligase (ATP) activity"/>
    <property type="evidence" value="ECO:0007669"/>
    <property type="project" value="UniProtKB-EC"/>
</dbReference>
<evidence type="ECO:0000313" key="8">
    <source>
        <dbReference type="EMBL" id="MFD1055716.1"/>
    </source>
</evidence>
<dbReference type="PROSITE" id="PS50160">
    <property type="entry name" value="DNA_LIGASE_A3"/>
    <property type="match status" value="1"/>
</dbReference>
<dbReference type="Gene3D" id="3.30.470.30">
    <property type="entry name" value="DNA ligase/mRNA capping enzyme"/>
    <property type="match status" value="1"/>
</dbReference>
<dbReference type="Proteomes" id="UP001597046">
    <property type="component" value="Unassembled WGS sequence"/>
</dbReference>
<evidence type="ECO:0000256" key="6">
    <source>
        <dbReference type="SAM" id="MobiDB-lite"/>
    </source>
</evidence>
<accession>A0ABW3MYU4</accession>
<evidence type="ECO:0000259" key="7">
    <source>
        <dbReference type="PROSITE" id="PS50160"/>
    </source>
</evidence>
<comment type="catalytic activity">
    <reaction evidence="3">
        <text>ATP + (deoxyribonucleotide)n-3'-hydroxyl + 5'-phospho-(deoxyribonucleotide)m = (deoxyribonucleotide)n+m + AMP + diphosphate.</text>
        <dbReference type="EC" id="6.5.1.1"/>
    </reaction>
</comment>
<name>A0ABW3MYU4_9MICO</name>
<dbReference type="NCBIfam" id="TIGR02778">
    <property type="entry name" value="ligD_pol"/>
    <property type="match status" value="1"/>
</dbReference>
<evidence type="ECO:0000256" key="2">
    <source>
        <dbReference type="ARBA" id="ARBA00022598"/>
    </source>
</evidence>
<evidence type="ECO:0000256" key="3">
    <source>
        <dbReference type="ARBA" id="ARBA00034003"/>
    </source>
</evidence>
<dbReference type="InterPro" id="IPR014145">
    <property type="entry name" value="LigD_pol_dom"/>
</dbReference>
<evidence type="ECO:0000256" key="4">
    <source>
        <dbReference type="ARBA" id="ARBA00049981"/>
    </source>
</evidence>
<dbReference type="InterPro" id="IPR012340">
    <property type="entry name" value="NA-bd_OB-fold"/>
</dbReference>
<dbReference type="PANTHER" id="PTHR42705:SF3">
    <property type="entry name" value="ATP-DEPENDENT DNA LIGASE"/>
    <property type="match status" value="1"/>
</dbReference>
<dbReference type="Gene3D" id="2.40.50.140">
    <property type="entry name" value="Nucleic acid-binding proteins"/>
    <property type="match status" value="1"/>
</dbReference>
<sequence length="728" mass="80987">MSAKPAVVEAPSPTDPSGAREVRVSSPDRVLWPAAGMADGKPVTKLDMAQYLVAVADPMLRALGDRPVTLQRFPEGIEGEEFFSKNPPKGVPDWVRTVMCTYPSGRKHPQLVIDEIASAVWAAQMNTITFHPWPVRTGDVDKPDELRIDLDPQPGRGFTDAVEAAYALREVMAEIGLTAWAKTSGNRGVHVYARVAPTHEFLDVRHGVIGIARELERRLPDLVTTSWWKEERGKRIFVDFNQACRDRTIASAYSPRPLPGAPVSTPVTWDELREIDPKSLTVRTVPELVASRGDAWAGIDDAVGDVAAAIALWDKDVSERGLGELNFPPDYPKMPGEPPRVQPSKRRQDKPDAEYMAPKAERDAELRDVWGPVVPPVPPMLAKPVKDFSAVKTEVLYEPKWDGFRSIIFRSGDLVEIGSRNEKPMTRYFPDVVEAVLANFPEKAVIDGEIVLVSPESGDRLDFDLLQQRIHPAASRVKKLAAETPASFVAFDLLSLDGVSYMDKPFAERRTALEKALATAAAPIHLTAATSDQDEAKGWFTQFEGAGLDGVIAKPVDVLYEPDKRLMFKLKHERTADCVVAGYRVHKSGPDAIGSLLLGLYDGDGQLASVGVIGAFPMARRKELFEELQPLVAEWDDHPWNWAQPQEGVRNPRSSEYSRWNNQKDLSFVPLRPERVVEVRYDHMEGTRFRHTAQFVRWRDDRTPESCTFDQLEEPVGYDLADVLSAGS</sequence>
<gene>
    <name evidence="8" type="ORF">ACFQ2V_15490</name>
</gene>
<dbReference type="InterPro" id="IPR012310">
    <property type="entry name" value="DNA_ligase_ATP-dep_cent"/>
</dbReference>
<evidence type="ECO:0000313" key="9">
    <source>
        <dbReference type="Proteomes" id="UP001597046"/>
    </source>
</evidence>
<dbReference type="EC" id="6.5.1.1" evidence="1"/>
<feature type="region of interest" description="Disordered" evidence="6">
    <location>
        <begin position="324"/>
        <end position="354"/>
    </location>
</feature>
<keyword evidence="2 8" id="KW-0436">Ligase</keyword>
<feature type="domain" description="ATP-dependent DNA ligase family profile" evidence="7">
    <location>
        <begin position="479"/>
        <end position="622"/>
    </location>
</feature>
<proteinExistence type="inferred from homology"/>
<dbReference type="SUPFAM" id="SSF50249">
    <property type="entry name" value="Nucleic acid-binding proteins"/>
    <property type="match status" value="1"/>
</dbReference>
<feature type="region of interest" description="Disordered" evidence="6">
    <location>
        <begin position="1"/>
        <end position="24"/>
    </location>
</feature>
<dbReference type="InterPro" id="IPR052171">
    <property type="entry name" value="NHEJ_LigD"/>
</dbReference>
<feature type="compositionally biased region" description="Pro residues" evidence="6">
    <location>
        <begin position="329"/>
        <end position="341"/>
    </location>
</feature>
<reference evidence="9" key="1">
    <citation type="journal article" date="2019" name="Int. J. Syst. Evol. Microbiol.">
        <title>The Global Catalogue of Microorganisms (GCM) 10K type strain sequencing project: providing services to taxonomists for standard genome sequencing and annotation.</title>
        <authorList>
            <consortium name="The Broad Institute Genomics Platform"/>
            <consortium name="The Broad Institute Genome Sequencing Center for Infectious Disease"/>
            <person name="Wu L."/>
            <person name="Ma J."/>
        </authorList>
    </citation>
    <scope>NUCLEOTIDE SEQUENCE [LARGE SCALE GENOMIC DNA]</scope>
    <source>
        <strain evidence="9">CCUG 57508</strain>
    </source>
</reference>
<dbReference type="Pfam" id="PF01068">
    <property type="entry name" value="DNA_ligase_A_M"/>
    <property type="match status" value="1"/>
</dbReference>
<dbReference type="Pfam" id="PF04679">
    <property type="entry name" value="DNA_ligase_A_C"/>
    <property type="match status" value="1"/>
</dbReference>
<dbReference type="CDD" id="cd07970">
    <property type="entry name" value="OBF_DNA_ligase_LigC"/>
    <property type="match status" value="1"/>
</dbReference>